<protein>
    <recommendedName>
        <fullName evidence="9">Lipase</fullName>
    </recommendedName>
</protein>
<dbReference type="Pfam" id="PF04083">
    <property type="entry name" value="Abhydro_lipase"/>
    <property type="match status" value="1"/>
</dbReference>
<dbReference type="OrthoDB" id="156at2759"/>
<keyword evidence="3" id="KW-0812">Transmembrane</keyword>
<evidence type="ECO:0000313" key="12">
    <source>
        <dbReference type="EMBL" id="EME32764.1"/>
    </source>
</evidence>
<feature type="active site" description="Charge relay system" evidence="10">
    <location>
        <position position="402"/>
    </location>
</feature>
<feature type="active site" description="Nucleophile" evidence="10">
    <location>
        <position position="209"/>
    </location>
</feature>
<dbReference type="PIRSF" id="PIRSF000862">
    <property type="entry name" value="Steryl_ester_lip"/>
    <property type="match status" value="1"/>
</dbReference>
<dbReference type="GO" id="GO:0016020">
    <property type="term" value="C:membrane"/>
    <property type="evidence" value="ECO:0007669"/>
    <property type="project" value="UniProtKB-SubCell"/>
</dbReference>
<sequence>MLSFPELINVIIAVSVLLLESIARVIAHLVRFLVPEALTKSVLKLVSSYFPFKDGHKQDPVLDMDCARLIRYRGYPVELHTVETSDGFFITLFRIPNGRASIDRLPDQKTLSNKHPVFFMHGFLQSSEAWVLRDSKGCLPFILADEGYDVWLGNVRGNRYGYKHRYFSPRSRQFWNFGMDEMARIDLPIQLEYARKVSGASKITYIGFSQGTAIAFAAFSVLPDLASKISLFVALAPSTRVHGLKNPIIESLVACDPNIVYLIFGRRRLLSIALFWRRILPPDMFSHVIDISTRLLFGWKSENLSTKEKPRLYAHLYSYGSVKTMVHWFQVIVNSRFQMYDDQDAVTKKKYPGHLPPLYPVNQIGCPVALFFGGSDPLPDTEWLLHEINEPVYVHCQEEYEHLDFQWAASAPKLVYPKIVELVHVHGNKETS</sequence>
<evidence type="ECO:0000256" key="4">
    <source>
        <dbReference type="ARBA" id="ARBA00022801"/>
    </source>
</evidence>
<evidence type="ECO:0000256" key="6">
    <source>
        <dbReference type="ARBA" id="ARBA00022989"/>
    </source>
</evidence>
<organism evidence="12 13">
    <name type="scientific">Galdieria sulphuraria</name>
    <name type="common">Red alga</name>
    <dbReference type="NCBI Taxonomy" id="130081"/>
    <lineage>
        <taxon>Eukaryota</taxon>
        <taxon>Rhodophyta</taxon>
        <taxon>Bangiophyceae</taxon>
        <taxon>Galdieriales</taxon>
        <taxon>Galdieriaceae</taxon>
        <taxon>Galdieria</taxon>
    </lineage>
</organism>
<accession>M2YA60</accession>
<dbReference type="Gramene" id="EME32764">
    <property type="protein sequence ID" value="EME32764"/>
    <property type="gene ID" value="Gasu_01270"/>
</dbReference>
<dbReference type="KEGG" id="gsl:Gasu_01270"/>
<gene>
    <name evidence="12" type="ORF">Gasu_01270</name>
</gene>
<dbReference type="GO" id="GO:0016042">
    <property type="term" value="P:lipid catabolic process"/>
    <property type="evidence" value="ECO:0007669"/>
    <property type="project" value="UniProtKB-KW"/>
</dbReference>
<evidence type="ECO:0000256" key="9">
    <source>
        <dbReference type="PIRNR" id="PIRNR000862"/>
    </source>
</evidence>
<keyword evidence="13" id="KW-1185">Reference proteome</keyword>
<evidence type="ECO:0000256" key="10">
    <source>
        <dbReference type="PIRSR" id="PIRSR000862-1"/>
    </source>
</evidence>
<keyword evidence="7" id="KW-0443">Lipid metabolism</keyword>
<dbReference type="RefSeq" id="XP_005709284.1">
    <property type="nucleotide sequence ID" value="XM_005709227.1"/>
</dbReference>
<dbReference type="AlphaFoldDB" id="M2YA60"/>
<dbReference type="OMA" id="LCVFINR"/>
<keyword evidence="4 9" id="KW-0378">Hydrolase</keyword>
<dbReference type="InterPro" id="IPR006693">
    <property type="entry name" value="AB_hydrolase_lipase"/>
</dbReference>
<comment type="subcellular location">
    <subcellularLocation>
        <location evidence="1">Membrane</location>
        <topology evidence="1">Single-pass membrane protein</topology>
    </subcellularLocation>
</comment>
<dbReference type="Proteomes" id="UP000030680">
    <property type="component" value="Unassembled WGS sequence"/>
</dbReference>
<comment type="similarity">
    <text evidence="2 9">Belongs to the AB hydrolase superfamily. Lipase family.</text>
</comment>
<evidence type="ECO:0000256" key="7">
    <source>
        <dbReference type="ARBA" id="ARBA00023098"/>
    </source>
</evidence>
<evidence type="ECO:0000256" key="5">
    <source>
        <dbReference type="ARBA" id="ARBA00022963"/>
    </source>
</evidence>
<dbReference type="eggNOG" id="KOG2624">
    <property type="taxonomic scope" value="Eukaryota"/>
</dbReference>
<keyword evidence="5 9" id="KW-0442">Lipid degradation</keyword>
<dbReference type="InterPro" id="IPR025483">
    <property type="entry name" value="Lipase_euk"/>
</dbReference>
<dbReference type="FunFam" id="3.40.50.1820:FF:000095">
    <property type="entry name" value="Triglyceride lipase-cholesterol esterase"/>
    <property type="match status" value="1"/>
</dbReference>
<feature type="domain" description="Partial AB-hydrolase lipase" evidence="11">
    <location>
        <begin position="67"/>
        <end position="132"/>
    </location>
</feature>
<dbReference type="Gene3D" id="3.40.50.1820">
    <property type="entry name" value="alpha/beta hydrolase"/>
    <property type="match status" value="1"/>
</dbReference>
<reference evidence="13" key="1">
    <citation type="journal article" date="2013" name="Science">
        <title>Gene transfer from bacteria and archaea facilitated evolution of an extremophilic eukaryote.</title>
        <authorList>
            <person name="Schonknecht G."/>
            <person name="Chen W.H."/>
            <person name="Ternes C.M."/>
            <person name="Barbier G.G."/>
            <person name="Shrestha R.P."/>
            <person name="Stanke M."/>
            <person name="Brautigam A."/>
            <person name="Baker B.J."/>
            <person name="Banfield J.F."/>
            <person name="Garavito R.M."/>
            <person name="Carr K."/>
            <person name="Wilkerson C."/>
            <person name="Rensing S.A."/>
            <person name="Gagneul D."/>
            <person name="Dickenson N.E."/>
            <person name="Oesterhelt C."/>
            <person name="Lercher M.J."/>
            <person name="Weber A.P."/>
        </authorList>
    </citation>
    <scope>NUCLEOTIDE SEQUENCE [LARGE SCALE GENOMIC DNA]</scope>
    <source>
        <strain evidence="13">074W</strain>
    </source>
</reference>
<keyword evidence="8" id="KW-0472">Membrane</keyword>
<keyword evidence="6" id="KW-1133">Transmembrane helix</keyword>
<evidence type="ECO:0000313" key="13">
    <source>
        <dbReference type="Proteomes" id="UP000030680"/>
    </source>
</evidence>
<evidence type="ECO:0000256" key="2">
    <source>
        <dbReference type="ARBA" id="ARBA00010701"/>
    </source>
</evidence>
<dbReference type="EMBL" id="KB454484">
    <property type="protein sequence ID" value="EME32764.1"/>
    <property type="molecule type" value="Genomic_DNA"/>
</dbReference>
<dbReference type="InterPro" id="IPR029058">
    <property type="entry name" value="AB_hydrolase_fold"/>
</dbReference>
<evidence type="ECO:0000256" key="8">
    <source>
        <dbReference type="ARBA" id="ARBA00023136"/>
    </source>
</evidence>
<proteinExistence type="inferred from homology"/>
<dbReference type="GO" id="GO:0016788">
    <property type="term" value="F:hydrolase activity, acting on ester bonds"/>
    <property type="evidence" value="ECO:0007669"/>
    <property type="project" value="InterPro"/>
</dbReference>
<evidence type="ECO:0000256" key="1">
    <source>
        <dbReference type="ARBA" id="ARBA00004167"/>
    </source>
</evidence>
<dbReference type="PANTHER" id="PTHR11005">
    <property type="entry name" value="LYSOSOMAL ACID LIPASE-RELATED"/>
    <property type="match status" value="1"/>
</dbReference>
<feature type="active site" description="Charge relay system" evidence="10">
    <location>
        <position position="376"/>
    </location>
</feature>
<name>M2YA60_GALSU</name>
<dbReference type="STRING" id="130081.M2YA60"/>
<dbReference type="SUPFAM" id="SSF53474">
    <property type="entry name" value="alpha/beta-Hydrolases"/>
    <property type="match status" value="1"/>
</dbReference>
<dbReference type="GeneID" id="17091317"/>
<evidence type="ECO:0000259" key="11">
    <source>
        <dbReference type="Pfam" id="PF04083"/>
    </source>
</evidence>
<evidence type="ECO:0000256" key="3">
    <source>
        <dbReference type="ARBA" id="ARBA00022692"/>
    </source>
</evidence>